<organism evidence="5 6">
    <name type="scientific">Chara braunii</name>
    <name type="common">Braun's stonewort</name>
    <dbReference type="NCBI Taxonomy" id="69332"/>
    <lineage>
        <taxon>Eukaryota</taxon>
        <taxon>Viridiplantae</taxon>
        <taxon>Streptophyta</taxon>
        <taxon>Charophyceae</taxon>
        <taxon>Charales</taxon>
        <taxon>Characeae</taxon>
        <taxon>Chara</taxon>
    </lineage>
</organism>
<dbReference type="PROSITE" id="PS50158">
    <property type="entry name" value="ZF_CCHC"/>
    <property type="match status" value="1"/>
</dbReference>
<dbReference type="InterPro" id="IPR001878">
    <property type="entry name" value="Znf_CCHC"/>
</dbReference>
<feature type="compositionally biased region" description="Polar residues" evidence="3">
    <location>
        <begin position="237"/>
        <end position="247"/>
    </location>
</feature>
<feature type="compositionally biased region" description="Acidic residues" evidence="3">
    <location>
        <begin position="60"/>
        <end position="70"/>
    </location>
</feature>
<keyword evidence="1" id="KW-0863">Zinc-finger</keyword>
<dbReference type="AlphaFoldDB" id="A0A388L8H7"/>
<feature type="compositionally biased region" description="Basic and acidic residues" evidence="3">
    <location>
        <begin position="415"/>
        <end position="436"/>
    </location>
</feature>
<feature type="compositionally biased region" description="Basic and acidic residues" evidence="3">
    <location>
        <begin position="470"/>
        <end position="491"/>
    </location>
</feature>
<reference evidence="5 6" key="1">
    <citation type="journal article" date="2018" name="Cell">
        <title>The Chara Genome: Secondary Complexity and Implications for Plant Terrestrialization.</title>
        <authorList>
            <person name="Nishiyama T."/>
            <person name="Sakayama H."/>
            <person name="Vries J.D."/>
            <person name="Buschmann H."/>
            <person name="Saint-Marcoux D."/>
            <person name="Ullrich K.K."/>
            <person name="Haas F.B."/>
            <person name="Vanderstraeten L."/>
            <person name="Becker D."/>
            <person name="Lang D."/>
            <person name="Vosolsobe S."/>
            <person name="Rombauts S."/>
            <person name="Wilhelmsson P.K.I."/>
            <person name="Janitza P."/>
            <person name="Kern R."/>
            <person name="Heyl A."/>
            <person name="Rumpler F."/>
            <person name="Villalobos L.I.A.C."/>
            <person name="Clay J.M."/>
            <person name="Skokan R."/>
            <person name="Toyoda A."/>
            <person name="Suzuki Y."/>
            <person name="Kagoshima H."/>
            <person name="Schijlen E."/>
            <person name="Tajeshwar N."/>
            <person name="Catarino B."/>
            <person name="Hetherington A.J."/>
            <person name="Saltykova A."/>
            <person name="Bonnot C."/>
            <person name="Breuninger H."/>
            <person name="Symeonidi A."/>
            <person name="Radhakrishnan G.V."/>
            <person name="Van Nieuwerburgh F."/>
            <person name="Deforce D."/>
            <person name="Chang C."/>
            <person name="Karol K.G."/>
            <person name="Hedrich R."/>
            <person name="Ulvskov P."/>
            <person name="Glockner G."/>
            <person name="Delwiche C.F."/>
            <person name="Petrasek J."/>
            <person name="Van de Peer Y."/>
            <person name="Friml J."/>
            <person name="Beilby M."/>
            <person name="Dolan L."/>
            <person name="Kohara Y."/>
            <person name="Sugano S."/>
            <person name="Fujiyama A."/>
            <person name="Delaux P.-M."/>
            <person name="Quint M."/>
            <person name="TheiBen G."/>
            <person name="Hagemann M."/>
            <person name="Harholt J."/>
            <person name="Dunand C."/>
            <person name="Zachgo S."/>
            <person name="Langdale J."/>
            <person name="Maumus F."/>
            <person name="Straeten D.V.D."/>
            <person name="Gould S.B."/>
            <person name="Rensing S.A."/>
        </authorList>
    </citation>
    <scope>NUCLEOTIDE SEQUENCE [LARGE SCALE GENOMIC DNA]</scope>
    <source>
        <strain evidence="5 6">S276</strain>
    </source>
</reference>
<feature type="domain" description="CCHC-type" evidence="4">
    <location>
        <begin position="264"/>
        <end position="277"/>
    </location>
</feature>
<comment type="caution">
    <text evidence="5">The sequence shown here is derived from an EMBL/GenBank/DDBJ whole genome shotgun (WGS) entry which is preliminary data.</text>
</comment>
<accession>A0A388L8H7</accession>
<gene>
    <name evidence="5" type="ORF">CBR_g27809</name>
</gene>
<feature type="compositionally biased region" description="Gly residues" evidence="3">
    <location>
        <begin position="187"/>
        <end position="235"/>
    </location>
</feature>
<evidence type="ECO:0000256" key="3">
    <source>
        <dbReference type="SAM" id="MobiDB-lite"/>
    </source>
</evidence>
<feature type="compositionally biased region" description="Pro residues" evidence="3">
    <location>
        <begin position="171"/>
        <end position="180"/>
    </location>
</feature>
<dbReference type="Proteomes" id="UP000265515">
    <property type="component" value="Unassembled WGS sequence"/>
</dbReference>
<dbReference type="Gramene" id="GBG78584">
    <property type="protein sequence ID" value="GBG78584"/>
    <property type="gene ID" value="CBR_g27809"/>
</dbReference>
<feature type="region of interest" description="Disordered" evidence="3">
    <location>
        <begin position="414"/>
        <end position="491"/>
    </location>
</feature>
<dbReference type="EMBL" id="BFEA01000298">
    <property type="protein sequence ID" value="GBG78584.1"/>
    <property type="molecule type" value="Genomic_DNA"/>
</dbReference>
<keyword evidence="1" id="KW-0862">Zinc</keyword>
<evidence type="ECO:0000256" key="1">
    <source>
        <dbReference type="PROSITE-ProRule" id="PRU00047"/>
    </source>
</evidence>
<keyword evidence="1" id="KW-0479">Metal-binding</keyword>
<feature type="coiled-coil region" evidence="2">
    <location>
        <begin position="609"/>
        <end position="640"/>
    </location>
</feature>
<name>A0A388L8H7_CHABU</name>
<feature type="region of interest" description="Disordered" evidence="3">
    <location>
        <begin position="1"/>
        <end position="21"/>
    </location>
</feature>
<dbReference type="GO" id="GO:0008270">
    <property type="term" value="F:zinc ion binding"/>
    <property type="evidence" value="ECO:0007669"/>
    <property type="project" value="UniProtKB-KW"/>
</dbReference>
<dbReference type="STRING" id="69332.A0A388L8H7"/>
<keyword evidence="2" id="KW-0175">Coiled coil</keyword>
<keyword evidence="6" id="KW-1185">Reference proteome</keyword>
<evidence type="ECO:0000256" key="2">
    <source>
        <dbReference type="SAM" id="Coils"/>
    </source>
</evidence>
<evidence type="ECO:0000259" key="4">
    <source>
        <dbReference type="PROSITE" id="PS50158"/>
    </source>
</evidence>
<protein>
    <recommendedName>
        <fullName evidence="4">CCHC-type domain-containing protein</fullName>
    </recommendedName>
</protein>
<evidence type="ECO:0000313" key="6">
    <source>
        <dbReference type="Proteomes" id="UP000265515"/>
    </source>
</evidence>
<dbReference type="GO" id="GO:0003676">
    <property type="term" value="F:nucleic acid binding"/>
    <property type="evidence" value="ECO:0007669"/>
    <property type="project" value="InterPro"/>
</dbReference>
<sequence>MRLARKKRKALDATTSDGRDFKRMVEDVVAQLDAEKEAKAARKAMAAPQTQGKAKKAVVQEEEEEEEEEPEPQKLTKAHRKAKNLAQGGQGSGRGQTLQATALPPQESHGLAASAPYGPWPGYGPHSPWPGHCSYVPWPMSGPHGSCAGAPLSAASCGCPGPHTQQVSHPSPQPSQPQQPAPQGSQGNQGGGRRQNQGWGRGRGNGGRGNGRGNGGGNSSGRGNGGGNSGGGGNGDWNVSGNQSSQDGGRGFRRGRIDWRNAICWHCGQKGHTIKFCHVRRNDEDEGLISNNYDGDMYDKFGYYIDPEIPGGSRKEPLRRVEAGEPSAPPTMFRIWQEEDVCPDVRVEEIGENEEVEQERKADEQNIATETRVRGFLQFVRRPIRMFVKSIVERALHWGDCKRLLRSYYTPTCQAEERSMEKKRKELETERQDAKRTQRGGPSGGSDAPPQPAQDCPMADKGPELPQEPHGQKQSEEQAAREKEQDRKERATIEREIRVQIRLKNIAELHEKVEQGEQPVILEDRKGNDSPTQDDETPLFTEVLDNFDKFLEGAGRPREQHQEMGVKLVSTDLLSLKGLMKKGFAVAKTSDEKMKKRLTRVARASHEQRMDWQKEIGDLKKELERQDKEMEAMQIEVEKAWEGNEAIRQVNHTLNKVNDTLRTYLQVQQNIFQAKEAKWGKRIEDLEAKCAQQAPTAVVD</sequence>
<proteinExistence type="predicted"/>
<feature type="region of interest" description="Disordered" evidence="3">
    <location>
        <begin position="160"/>
        <end position="253"/>
    </location>
</feature>
<feature type="region of interest" description="Disordered" evidence="3">
    <location>
        <begin position="36"/>
        <end position="98"/>
    </location>
</feature>
<feature type="region of interest" description="Disordered" evidence="3">
    <location>
        <begin position="517"/>
        <end position="537"/>
    </location>
</feature>
<evidence type="ECO:0000313" key="5">
    <source>
        <dbReference type="EMBL" id="GBG78584.1"/>
    </source>
</evidence>